<evidence type="ECO:0000256" key="2">
    <source>
        <dbReference type="SAM" id="SignalP"/>
    </source>
</evidence>
<keyword evidence="2" id="KW-0732">Signal</keyword>
<proteinExistence type="predicted"/>
<comment type="caution">
    <text evidence="3">The sequence shown here is derived from an EMBL/GenBank/DDBJ whole genome shotgun (WGS) entry which is preliminary data.</text>
</comment>
<dbReference type="EMBL" id="JAVRET010000001">
    <property type="protein sequence ID" value="MDT0407577.1"/>
    <property type="molecule type" value="Genomic_DNA"/>
</dbReference>
<feature type="signal peptide" evidence="2">
    <location>
        <begin position="1"/>
        <end position="21"/>
    </location>
</feature>
<name>A0ABU2QT03_9ACTN</name>
<dbReference type="PROSITE" id="PS51257">
    <property type="entry name" value="PROKAR_LIPOPROTEIN"/>
    <property type="match status" value="1"/>
</dbReference>
<gene>
    <name evidence="3" type="ORF">RM698_00725</name>
</gene>
<feature type="region of interest" description="Disordered" evidence="1">
    <location>
        <begin position="23"/>
        <end position="68"/>
    </location>
</feature>
<dbReference type="RefSeq" id="WP_010262221.1">
    <property type="nucleotide sequence ID" value="NZ_JAVRET010000001.1"/>
</dbReference>
<accession>A0ABU2QT03</accession>
<feature type="compositionally biased region" description="Basic and acidic residues" evidence="1">
    <location>
        <begin position="26"/>
        <end position="37"/>
    </location>
</feature>
<dbReference type="Proteomes" id="UP001183610">
    <property type="component" value="Unassembled WGS sequence"/>
</dbReference>
<evidence type="ECO:0000313" key="4">
    <source>
        <dbReference type="Proteomes" id="UP001183610"/>
    </source>
</evidence>
<keyword evidence="4" id="KW-1185">Reference proteome</keyword>
<reference evidence="4" key="1">
    <citation type="submission" date="2023-07" db="EMBL/GenBank/DDBJ databases">
        <title>30 novel species of actinomycetes from the DSMZ collection.</title>
        <authorList>
            <person name="Nouioui I."/>
        </authorList>
    </citation>
    <scope>NUCLEOTIDE SEQUENCE [LARGE SCALE GENOMIC DNA]</scope>
    <source>
        <strain evidence="4">DSM 41979</strain>
    </source>
</reference>
<evidence type="ECO:0000313" key="3">
    <source>
        <dbReference type="EMBL" id="MDT0407577.1"/>
    </source>
</evidence>
<feature type="compositionally biased region" description="Basic and acidic residues" evidence="1">
    <location>
        <begin position="57"/>
        <end position="68"/>
    </location>
</feature>
<organism evidence="3 4">
    <name type="scientific">Streptomyces evansiae</name>
    <dbReference type="NCBI Taxonomy" id="3075535"/>
    <lineage>
        <taxon>Bacteria</taxon>
        <taxon>Bacillati</taxon>
        <taxon>Actinomycetota</taxon>
        <taxon>Actinomycetes</taxon>
        <taxon>Kitasatosporales</taxon>
        <taxon>Streptomycetaceae</taxon>
        <taxon>Streptomyces</taxon>
    </lineage>
</organism>
<protein>
    <recommendedName>
        <fullName evidence="5">Lipoprotein</fullName>
    </recommendedName>
</protein>
<feature type="chain" id="PRO_5047375802" description="Lipoprotein" evidence="2">
    <location>
        <begin position="22"/>
        <end position="222"/>
    </location>
</feature>
<evidence type="ECO:0008006" key="5">
    <source>
        <dbReference type="Google" id="ProtNLM"/>
    </source>
</evidence>
<sequence>MKRQRTLTACVALVAASVLVAGCGGDDEKSDKADEGKIAGTETTAPAKPSPTASEAAGEKDGPDLSLPKDLKVVTDWAEPGDADQAGALRDAARFVIGLDRAIARQDVSDEAYRYYSYPASNARKAAEENIKLHVDHDRSVTGTRRLHKESMQVVKAHKTVVVQFCVDDQKYFGKDLKTSKKIEGDSPEDAYSKYEIGMVSVDGKKWVAKELKATTGDAECA</sequence>
<evidence type="ECO:0000256" key="1">
    <source>
        <dbReference type="SAM" id="MobiDB-lite"/>
    </source>
</evidence>